<evidence type="ECO:0000259" key="2">
    <source>
        <dbReference type="Pfam" id="PF13511"/>
    </source>
</evidence>
<feature type="chain" id="PRO_5045986119" description="DUF4124 domain-containing protein" evidence="1">
    <location>
        <begin position="23"/>
        <end position="145"/>
    </location>
</feature>
<evidence type="ECO:0000313" key="3">
    <source>
        <dbReference type="EMBL" id="GAW94742.1"/>
    </source>
</evidence>
<dbReference type="Proteomes" id="UP000197068">
    <property type="component" value="Unassembled WGS sequence"/>
</dbReference>
<evidence type="ECO:0000256" key="1">
    <source>
        <dbReference type="SAM" id="SignalP"/>
    </source>
</evidence>
<name>A0ABQ0MQU5_9GAMM</name>
<accession>A0ABQ0MQU5</accession>
<evidence type="ECO:0000313" key="4">
    <source>
        <dbReference type="Proteomes" id="UP000197068"/>
    </source>
</evidence>
<dbReference type="Pfam" id="PF13511">
    <property type="entry name" value="DUF4124"/>
    <property type="match status" value="1"/>
</dbReference>
<proteinExistence type="predicted"/>
<sequence>MLRLLGTILLLAASTLSFNLSAEIYTWTDKYGKVHFSDKPIDGEKVTTVTPKENHNIADVVSKDSQWQQDYNKTKQAKAERAQKEATLAKKNKGYCKQLKSQLAIISQGGRIYMMSPDGQRSFKSEAQLTAQKKKLNKTIKKTCR</sequence>
<feature type="signal peptide" evidence="1">
    <location>
        <begin position="1"/>
        <end position="22"/>
    </location>
</feature>
<organism evidence="3 4">
    <name type="scientific">Colwellia marinimaniae</name>
    <dbReference type="NCBI Taxonomy" id="1513592"/>
    <lineage>
        <taxon>Bacteria</taxon>
        <taxon>Pseudomonadati</taxon>
        <taxon>Pseudomonadota</taxon>
        <taxon>Gammaproteobacteria</taxon>
        <taxon>Alteromonadales</taxon>
        <taxon>Colwelliaceae</taxon>
        <taxon>Colwellia</taxon>
    </lineage>
</organism>
<comment type="caution">
    <text evidence="3">The sequence shown here is derived from an EMBL/GenBank/DDBJ whole genome shotgun (WGS) entry which is preliminary data.</text>
</comment>
<protein>
    <recommendedName>
        <fullName evidence="2">DUF4124 domain-containing protein</fullName>
    </recommendedName>
</protein>
<dbReference type="EMBL" id="BDQM01000002">
    <property type="protein sequence ID" value="GAW94742.1"/>
    <property type="molecule type" value="Genomic_DNA"/>
</dbReference>
<reference evidence="3 4" key="1">
    <citation type="submission" date="2017-06" db="EMBL/GenBank/DDBJ databases">
        <title>Whole Genome Sequences of Colwellia marinimaniae MTCD1.</title>
        <authorList>
            <person name="Kusumoto H."/>
            <person name="Inoue M."/>
            <person name="Tanikawa K."/>
            <person name="Maeji H."/>
            <person name="Cameron J.H."/>
            <person name="Bartlett D.H."/>
        </authorList>
    </citation>
    <scope>NUCLEOTIDE SEQUENCE [LARGE SCALE GENOMIC DNA]</scope>
    <source>
        <strain evidence="3 4">MTCD1</strain>
    </source>
</reference>
<keyword evidence="1" id="KW-0732">Signal</keyword>
<keyword evidence="4" id="KW-1185">Reference proteome</keyword>
<dbReference type="RefSeq" id="WP_057180079.1">
    <property type="nucleotide sequence ID" value="NZ_BDQM01000002.1"/>
</dbReference>
<dbReference type="InterPro" id="IPR025392">
    <property type="entry name" value="DUF4124"/>
</dbReference>
<gene>
    <name evidence="3" type="ORF">MTCD1_00339</name>
</gene>
<feature type="domain" description="DUF4124" evidence="2">
    <location>
        <begin position="20"/>
        <end position="52"/>
    </location>
</feature>